<accession>A0A7Y9RV42</accession>
<keyword evidence="4" id="KW-1185">Reference proteome</keyword>
<sequence>MSAPRVLDRPQLLARAWVDGVVRDDVLVEVVDGRFARVAPDAADDPGAVGAERVGGLTLPGLADAHSHAFHRALRGRAQRGTGSFWTWREQMYALAAHLDPDRLHRLARAVFAEVAAAGWTSVGEFHYLHHGPDGTPYADPRAAARAVVAAAREVGLRIALLDTCYLTAAPGRPLEGVQVRFGDGDAHTWAERRAGLLDLEADPGVVVGAAVHSVRAVPPEALPVVAAAAAGRPLHVHLSEQPAENDACRAAYAVTPARLLADGGVLGPLTTVVHATHLTGDDVALLGAARVRACLCPTTERDLADGVGPSVALRDAGAVLTLGTDSHTVVDPFEEMRAVELDERLVTGRRGSWSAAQLLAAAAADGQAGLGFADAGRIAVGARADLVTLDTASPRTAGTGADEHTAVWAASAADVVRVVVDGRVVATADGRADVGRALDREVAALWAQVEAGAGAAVEGVR</sequence>
<reference evidence="3 4" key="1">
    <citation type="submission" date="2020-07" db="EMBL/GenBank/DDBJ databases">
        <title>Sequencing the genomes of 1000 actinobacteria strains.</title>
        <authorList>
            <person name="Klenk H.-P."/>
        </authorList>
    </citation>
    <scope>NUCLEOTIDE SEQUENCE [LARGE SCALE GENOMIC DNA]</scope>
    <source>
        <strain evidence="3 4">DSM 24552</strain>
    </source>
</reference>
<dbReference type="PANTHER" id="PTHR43794">
    <property type="entry name" value="AMINOHYDROLASE SSNA-RELATED"/>
    <property type="match status" value="1"/>
</dbReference>
<dbReference type="InterPro" id="IPR032466">
    <property type="entry name" value="Metal_Hydrolase"/>
</dbReference>
<gene>
    <name evidence="3" type="ORF">BJ989_000804</name>
</gene>
<dbReference type="InterPro" id="IPR006680">
    <property type="entry name" value="Amidohydro-rel"/>
</dbReference>
<dbReference type="SUPFAM" id="SSF51556">
    <property type="entry name" value="Metallo-dependent hydrolases"/>
    <property type="match status" value="1"/>
</dbReference>
<dbReference type="EMBL" id="JACCAC010000001">
    <property type="protein sequence ID" value="NYG54500.1"/>
    <property type="molecule type" value="Genomic_DNA"/>
</dbReference>
<dbReference type="GO" id="GO:0016810">
    <property type="term" value="F:hydrolase activity, acting on carbon-nitrogen (but not peptide) bonds"/>
    <property type="evidence" value="ECO:0007669"/>
    <property type="project" value="InterPro"/>
</dbReference>
<evidence type="ECO:0000259" key="2">
    <source>
        <dbReference type="Pfam" id="PF01979"/>
    </source>
</evidence>
<dbReference type="Proteomes" id="UP000544110">
    <property type="component" value="Unassembled WGS sequence"/>
</dbReference>
<organism evidence="3 4">
    <name type="scientific">Nocardioides perillae</name>
    <dbReference type="NCBI Taxonomy" id="1119534"/>
    <lineage>
        <taxon>Bacteria</taxon>
        <taxon>Bacillati</taxon>
        <taxon>Actinomycetota</taxon>
        <taxon>Actinomycetes</taxon>
        <taxon>Propionibacteriales</taxon>
        <taxon>Nocardioidaceae</taxon>
        <taxon>Nocardioides</taxon>
    </lineage>
</organism>
<dbReference type="Gene3D" id="2.30.40.10">
    <property type="entry name" value="Urease, subunit C, domain 1"/>
    <property type="match status" value="1"/>
</dbReference>
<dbReference type="SUPFAM" id="SSF51338">
    <property type="entry name" value="Composite domain of metallo-dependent hydrolases"/>
    <property type="match status" value="1"/>
</dbReference>
<dbReference type="InterPro" id="IPR050287">
    <property type="entry name" value="MTA/SAH_deaminase"/>
</dbReference>
<dbReference type="InterPro" id="IPR011059">
    <property type="entry name" value="Metal-dep_hydrolase_composite"/>
</dbReference>
<protein>
    <submittedName>
        <fullName evidence="3">Formiminoglutamate deiminase</fullName>
    </submittedName>
</protein>
<dbReference type="PANTHER" id="PTHR43794:SF11">
    <property type="entry name" value="AMIDOHYDROLASE-RELATED DOMAIN-CONTAINING PROTEIN"/>
    <property type="match status" value="1"/>
</dbReference>
<dbReference type="NCBIfam" id="NF006681">
    <property type="entry name" value="PRK09229.1-2"/>
    <property type="match status" value="1"/>
</dbReference>
<evidence type="ECO:0000313" key="4">
    <source>
        <dbReference type="Proteomes" id="UP000544110"/>
    </source>
</evidence>
<proteinExistence type="predicted"/>
<dbReference type="AlphaFoldDB" id="A0A7Y9RV42"/>
<dbReference type="Gene3D" id="3.20.20.140">
    <property type="entry name" value="Metal-dependent hydrolases"/>
    <property type="match status" value="1"/>
</dbReference>
<keyword evidence="1" id="KW-0378">Hydrolase</keyword>
<comment type="caution">
    <text evidence="3">The sequence shown here is derived from an EMBL/GenBank/DDBJ whole genome shotgun (WGS) entry which is preliminary data.</text>
</comment>
<evidence type="ECO:0000313" key="3">
    <source>
        <dbReference type="EMBL" id="NYG54500.1"/>
    </source>
</evidence>
<dbReference type="Pfam" id="PF01979">
    <property type="entry name" value="Amidohydro_1"/>
    <property type="match status" value="1"/>
</dbReference>
<evidence type="ECO:0000256" key="1">
    <source>
        <dbReference type="ARBA" id="ARBA00022801"/>
    </source>
</evidence>
<dbReference type="RefSeq" id="WP_179517111.1">
    <property type="nucleotide sequence ID" value="NZ_JACCAC010000001.1"/>
</dbReference>
<name>A0A7Y9RV42_9ACTN</name>
<feature type="domain" description="Amidohydrolase-related" evidence="2">
    <location>
        <begin position="59"/>
        <end position="426"/>
    </location>
</feature>